<sequence length="108" mass="12012">MGPRRRQDPAQRRNPPPITEGGGESNVQEEEVGEQLILFSRNDYIYMGLSSNPAIRDATLKGGPGWSGGLGDSPVISCLWICFVGFIFCWLEATDIYLLIEMISCWCI</sequence>
<evidence type="ECO:0000313" key="3">
    <source>
        <dbReference type="Proteomes" id="UP000729402"/>
    </source>
</evidence>
<feature type="region of interest" description="Disordered" evidence="1">
    <location>
        <begin position="1"/>
        <end position="29"/>
    </location>
</feature>
<dbReference type="Proteomes" id="UP000729402">
    <property type="component" value="Unassembled WGS sequence"/>
</dbReference>
<protein>
    <submittedName>
        <fullName evidence="2">Uncharacterized protein</fullName>
    </submittedName>
</protein>
<feature type="compositionally biased region" description="Basic and acidic residues" evidence="1">
    <location>
        <begin position="1"/>
        <end position="11"/>
    </location>
</feature>
<reference evidence="2" key="1">
    <citation type="journal article" date="2021" name="bioRxiv">
        <title>Whole Genome Assembly and Annotation of Northern Wild Rice, Zizania palustris L., Supports a Whole Genome Duplication in the Zizania Genus.</title>
        <authorList>
            <person name="Haas M."/>
            <person name="Kono T."/>
            <person name="Macchietto M."/>
            <person name="Millas R."/>
            <person name="McGilp L."/>
            <person name="Shao M."/>
            <person name="Duquette J."/>
            <person name="Hirsch C.N."/>
            <person name="Kimball J."/>
        </authorList>
    </citation>
    <scope>NUCLEOTIDE SEQUENCE</scope>
    <source>
        <tissue evidence="2">Fresh leaf tissue</tissue>
    </source>
</reference>
<dbReference type="EMBL" id="JAAALK010000079">
    <property type="protein sequence ID" value="KAG8098787.1"/>
    <property type="molecule type" value="Genomic_DNA"/>
</dbReference>
<gene>
    <name evidence="2" type="ORF">GUJ93_ZPchr0013g34979</name>
</gene>
<reference evidence="2" key="2">
    <citation type="submission" date="2021-02" db="EMBL/GenBank/DDBJ databases">
        <authorList>
            <person name="Kimball J.A."/>
            <person name="Haas M.W."/>
            <person name="Macchietto M."/>
            <person name="Kono T."/>
            <person name="Duquette J."/>
            <person name="Shao M."/>
        </authorList>
    </citation>
    <scope>NUCLEOTIDE SEQUENCE</scope>
    <source>
        <tissue evidence="2">Fresh leaf tissue</tissue>
    </source>
</reference>
<dbReference type="AlphaFoldDB" id="A0A8J6BWT7"/>
<evidence type="ECO:0000313" key="2">
    <source>
        <dbReference type="EMBL" id="KAG8098787.1"/>
    </source>
</evidence>
<evidence type="ECO:0000256" key="1">
    <source>
        <dbReference type="SAM" id="MobiDB-lite"/>
    </source>
</evidence>
<keyword evidence="3" id="KW-1185">Reference proteome</keyword>
<organism evidence="2 3">
    <name type="scientific">Zizania palustris</name>
    <name type="common">Northern wild rice</name>
    <dbReference type="NCBI Taxonomy" id="103762"/>
    <lineage>
        <taxon>Eukaryota</taxon>
        <taxon>Viridiplantae</taxon>
        <taxon>Streptophyta</taxon>
        <taxon>Embryophyta</taxon>
        <taxon>Tracheophyta</taxon>
        <taxon>Spermatophyta</taxon>
        <taxon>Magnoliopsida</taxon>
        <taxon>Liliopsida</taxon>
        <taxon>Poales</taxon>
        <taxon>Poaceae</taxon>
        <taxon>BOP clade</taxon>
        <taxon>Oryzoideae</taxon>
        <taxon>Oryzeae</taxon>
        <taxon>Zizaniinae</taxon>
        <taxon>Zizania</taxon>
    </lineage>
</organism>
<name>A0A8J6BWT7_ZIZPA</name>
<proteinExistence type="predicted"/>
<comment type="caution">
    <text evidence="2">The sequence shown here is derived from an EMBL/GenBank/DDBJ whole genome shotgun (WGS) entry which is preliminary data.</text>
</comment>
<accession>A0A8J6BWT7</accession>